<dbReference type="SUPFAM" id="SSF51445">
    <property type="entry name" value="(Trans)glycosidases"/>
    <property type="match status" value="1"/>
</dbReference>
<evidence type="ECO:0000259" key="4">
    <source>
        <dbReference type="Pfam" id="PF02449"/>
    </source>
</evidence>
<evidence type="ECO:0000256" key="2">
    <source>
        <dbReference type="ARBA" id="ARBA00023295"/>
    </source>
</evidence>
<dbReference type="Proteomes" id="UP000576225">
    <property type="component" value="Unassembled WGS sequence"/>
</dbReference>
<dbReference type="Gene3D" id="3.20.20.80">
    <property type="entry name" value="Glycosidases"/>
    <property type="match status" value="1"/>
</dbReference>
<name>A0A848AND0_9BACT</name>
<dbReference type="Gene3D" id="3.40.50.880">
    <property type="match status" value="1"/>
</dbReference>
<evidence type="ECO:0000256" key="1">
    <source>
        <dbReference type="ARBA" id="ARBA00022801"/>
    </source>
</evidence>
<dbReference type="InterPro" id="IPR029062">
    <property type="entry name" value="Class_I_gatase-like"/>
</dbReference>
<organism evidence="5 6">
    <name type="scientific">Victivallis vadensis</name>
    <dbReference type="NCBI Taxonomy" id="172901"/>
    <lineage>
        <taxon>Bacteria</taxon>
        <taxon>Pseudomonadati</taxon>
        <taxon>Lentisphaerota</taxon>
        <taxon>Lentisphaeria</taxon>
        <taxon>Victivallales</taxon>
        <taxon>Victivallaceae</taxon>
        <taxon>Victivallis</taxon>
    </lineage>
</organism>
<dbReference type="InterPro" id="IPR017853">
    <property type="entry name" value="GH"/>
</dbReference>
<dbReference type="GO" id="GO:0009341">
    <property type="term" value="C:beta-galactosidase complex"/>
    <property type="evidence" value="ECO:0007669"/>
    <property type="project" value="InterPro"/>
</dbReference>
<sequence>MKRLITALLSSLIFTVWGAETNLYSNPGFEEWNTRDDLPATAWRWVLPRNSRNAFEIFERTDKEKHSGQYSLHLKDSDKSPVNHTLGFNIGEKEAEQLGLGGKILHFSAWVKQIAASRPGIVGISLYAVGSDKKVYTANATVDAAGPTGWGELQTKLKLPEKPVHIIAFLWCANGFNNTGEAYFDDIELTAGPVSQADETPRPPQAIVTEKPETIASGRPYVSFYPAPPSWEYRLWGGFKFQELPGTTKDIQLKILKPTAPWGGISITTGYLDRRYDLSAVPLEQLSICFYLSRNIPVQVGLPETNKIVIKQGVPDEGRFRYQIPMSSFKRKDGQRDVSGISLQFPESLKPGELAISEPGIYTARQAPVPKWSVSRETEAYRKECEQPGQITNDGYTRPEIRNGTWYVNGKPQFYLGPWIYNRNNVDWNQNTNPLNINHIAYQLGPNKKVFDVMGFNSAQISAAHALPGQALFGLPVPVDYRKSEQEFAEYFAGFQNIPLVLDFAFGYHKALKADDPQKHAELDQRNGKWHAFIPFCPEHPEGDRYYRNYFLGGLRTALKNHSNIFVYELFNESSYDCRCRFNVAEFARRMEKKYGTIQNANRIWETVFDSFREIANITDFQQYKKLWPDWCKFSAQRYAEILTKYSDLIRSVDKRENVYYTEQAWGVPPAHTGMDYRLIADALDVLAIEGGWRYGFASNLAARNEMETVVVSGGSSHWFNCDFYQALAKGKKPVINDEHYCTRIEQGIRVPSRKEDMITSLWMELMHGISSNYTYVWDKRSYDWKTYEQAKANVIKPSYKSSSLLNPYNWPVSELKAFKLFEQELEPYKEKILPFPRTKPATVAIFYSYPTLRMSPFLNYKFNKRMESWYASLLHAQIPVRFVFEEELAAGLEENIAALVFPAADYVSPGTLENLKRFRKRGGIVIAEQNAFRYDEYSEPLPVIDDLIRLDGNDASKLPPILIGKGIRRYGSISPADFSEPIRMTDLQIIDRGDFKLIFCVAMGDIASRLAEIKLDLDDSGAFYLYDAVGKRILKNGVHEQWSTADLKRGFQWVLPPQERVLFTLERKRPSGASEISPAEIIAEFQKRREQEKERILQFHKEQARQREAYAQARIWHEVSVSQCHPVDLRKFVNMDFKDDIAGDEKGGWFDQGGNDFANMPLGKQILAGVPFEIIDPAENNGKGVMVLYGTNRKYFPGKISGIPVNGKAAALYFLHTMGWEENEKVMTYKVNYADGTAVEIPIIGGRDIGGWWGATPLPNAKIAVEASNAEKDLVNMQCFRWRNPHPEKEIRTIDIVSAQSGAVPAIAAISRELP</sequence>
<dbReference type="Gene3D" id="2.60.120.260">
    <property type="entry name" value="Galactose-binding domain-like"/>
    <property type="match status" value="1"/>
</dbReference>
<keyword evidence="1" id="KW-0378">Hydrolase</keyword>
<accession>A0A848AND0</accession>
<feature type="signal peptide" evidence="3">
    <location>
        <begin position="1"/>
        <end position="18"/>
    </location>
</feature>
<dbReference type="GO" id="GO:0004565">
    <property type="term" value="F:beta-galactosidase activity"/>
    <property type="evidence" value="ECO:0007669"/>
    <property type="project" value="InterPro"/>
</dbReference>
<evidence type="ECO:0000313" key="6">
    <source>
        <dbReference type="Proteomes" id="UP000576225"/>
    </source>
</evidence>
<evidence type="ECO:0000313" key="5">
    <source>
        <dbReference type="EMBL" id="NMD85424.1"/>
    </source>
</evidence>
<keyword evidence="2" id="KW-0326">Glycosidase</keyword>
<gene>
    <name evidence="5" type="ORF">HF882_02380</name>
</gene>
<feature type="chain" id="PRO_5032654544" description="Glycoside hydrolase family 42 N-terminal domain-containing protein" evidence="3">
    <location>
        <begin position="19"/>
        <end position="1316"/>
    </location>
</feature>
<dbReference type="CDD" id="cd03143">
    <property type="entry name" value="A4_beta-galactosidase_middle_domain"/>
    <property type="match status" value="1"/>
</dbReference>
<dbReference type="Pfam" id="PF02449">
    <property type="entry name" value="Glyco_hydro_42"/>
    <property type="match status" value="1"/>
</dbReference>
<keyword evidence="3" id="KW-0732">Signal</keyword>
<dbReference type="InterPro" id="IPR013529">
    <property type="entry name" value="Glyco_hydro_42_N"/>
</dbReference>
<dbReference type="EMBL" id="JABAEW010000003">
    <property type="protein sequence ID" value="NMD85424.1"/>
    <property type="molecule type" value="Genomic_DNA"/>
</dbReference>
<proteinExistence type="predicted"/>
<dbReference type="RefSeq" id="WP_168961457.1">
    <property type="nucleotide sequence ID" value="NZ_JABAEW010000003.1"/>
</dbReference>
<comment type="caution">
    <text evidence="5">The sequence shown here is derived from an EMBL/GenBank/DDBJ whole genome shotgun (WGS) entry which is preliminary data.</text>
</comment>
<protein>
    <recommendedName>
        <fullName evidence="4">Glycoside hydrolase family 42 N-terminal domain-containing protein</fullName>
    </recommendedName>
</protein>
<dbReference type="GO" id="GO:0005975">
    <property type="term" value="P:carbohydrate metabolic process"/>
    <property type="evidence" value="ECO:0007669"/>
    <property type="project" value="InterPro"/>
</dbReference>
<reference evidence="5 6" key="1">
    <citation type="submission" date="2020-04" db="EMBL/GenBank/DDBJ databases">
        <authorList>
            <person name="Hitch T.C.A."/>
            <person name="Wylensek D."/>
            <person name="Clavel T."/>
        </authorList>
    </citation>
    <scope>NUCLEOTIDE SEQUENCE [LARGE SCALE GENOMIC DNA]</scope>
    <source>
        <strain evidence="5 6">COR2-253-APC-1A</strain>
    </source>
</reference>
<feature type="domain" description="Glycoside hydrolase family 42 N-terminal" evidence="4">
    <location>
        <begin position="547"/>
        <end position="800"/>
    </location>
</feature>
<evidence type="ECO:0000256" key="3">
    <source>
        <dbReference type="SAM" id="SignalP"/>
    </source>
</evidence>